<evidence type="ECO:0000313" key="6">
    <source>
        <dbReference type="Proteomes" id="UP000053989"/>
    </source>
</evidence>
<evidence type="ECO:0000256" key="1">
    <source>
        <dbReference type="ARBA" id="ARBA00004496"/>
    </source>
</evidence>
<dbReference type="InterPro" id="IPR000219">
    <property type="entry name" value="DH_dom"/>
</dbReference>
<feature type="compositionally biased region" description="Low complexity" evidence="3">
    <location>
        <begin position="134"/>
        <end position="146"/>
    </location>
</feature>
<feature type="compositionally biased region" description="Low complexity" evidence="3">
    <location>
        <begin position="1020"/>
        <end position="1030"/>
    </location>
</feature>
<dbReference type="GO" id="GO:0005737">
    <property type="term" value="C:cytoplasm"/>
    <property type="evidence" value="ECO:0007669"/>
    <property type="project" value="UniProtKB-SubCell"/>
</dbReference>
<dbReference type="GO" id="GO:0035025">
    <property type="term" value="P:positive regulation of Rho protein signal transduction"/>
    <property type="evidence" value="ECO:0007669"/>
    <property type="project" value="TreeGrafter"/>
</dbReference>
<feature type="compositionally biased region" description="Acidic residues" evidence="3">
    <location>
        <begin position="394"/>
        <end position="403"/>
    </location>
</feature>
<dbReference type="AlphaFoldDB" id="A0A0C2Z209"/>
<dbReference type="PANTHER" id="PTHR46006:SF7">
    <property type="entry name" value="DH DOMAIN-CONTAINING PROTEIN"/>
    <property type="match status" value="1"/>
</dbReference>
<feature type="compositionally biased region" description="Polar residues" evidence="3">
    <location>
        <begin position="1064"/>
        <end position="1075"/>
    </location>
</feature>
<organism evidence="5 6">
    <name type="scientific">Scleroderma citrinum Foug A</name>
    <dbReference type="NCBI Taxonomy" id="1036808"/>
    <lineage>
        <taxon>Eukaryota</taxon>
        <taxon>Fungi</taxon>
        <taxon>Dikarya</taxon>
        <taxon>Basidiomycota</taxon>
        <taxon>Agaricomycotina</taxon>
        <taxon>Agaricomycetes</taxon>
        <taxon>Agaricomycetidae</taxon>
        <taxon>Boletales</taxon>
        <taxon>Sclerodermatineae</taxon>
        <taxon>Sclerodermataceae</taxon>
        <taxon>Scleroderma</taxon>
    </lineage>
</organism>
<dbReference type="OrthoDB" id="1716625at2759"/>
<feature type="compositionally biased region" description="Low complexity" evidence="3">
    <location>
        <begin position="204"/>
        <end position="233"/>
    </location>
</feature>
<feature type="region of interest" description="Disordered" evidence="3">
    <location>
        <begin position="366"/>
        <end position="526"/>
    </location>
</feature>
<feature type="compositionally biased region" description="Acidic residues" evidence="3">
    <location>
        <begin position="887"/>
        <end position="898"/>
    </location>
</feature>
<feature type="compositionally biased region" description="Basic and acidic residues" evidence="3">
    <location>
        <begin position="12"/>
        <end position="38"/>
    </location>
</feature>
<protein>
    <recommendedName>
        <fullName evidence="4">DH domain-containing protein</fullName>
    </recommendedName>
</protein>
<dbReference type="Pfam" id="PF00621">
    <property type="entry name" value="RhoGEF"/>
    <property type="match status" value="1"/>
</dbReference>
<dbReference type="Proteomes" id="UP000053989">
    <property type="component" value="Unassembled WGS sequence"/>
</dbReference>
<dbReference type="PANTHER" id="PTHR46006">
    <property type="entry name" value="RHO GUANINE NUCLEOTIDE EXCHANGE FACTOR AT 64C, ISOFORM A"/>
    <property type="match status" value="1"/>
</dbReference>
<feature type="compositionally biased region" description="Polar residues" evidence="3">
    <location>
        <begin position="378"/>
        <end position="390"/>
    </location>
</feature>
<dbReference type="EMBL" id="KN822126">
    <property type="protein sequence ID" value="KIM55873.1"/>
    <property type="molecule type" value="Genomic_DNA"/>
</dbReference>
<dbReference type="InParanoid" id="A0A0C2Z209"/>
<reference evidence="5 6" key="1">
    <citation type="submission" date="2014-04" db="EMBL/GenBank/DDBJ databases">
        <authorList>
            <consortium name="DOE Joint Genome Institute"/>
            <person name="Kuo A."/>
            <person name="Kohler A."/>
            <person name="Nagy L.G."/>
            <person name="Floudas D."/>
            <person name="Copeland A."/>
            <person name="Barry K.W."/>
            <person name="Cichocki N."/>
            <person name="Veneault-Fourrey C."/>
            <person name="LaButti K."/>
            <person name="Lindquist E.A."/>
            <person name="Lipzen A."/>
            <person name="Lundell T."/>
            <person name="Morin E."/>
            <person name="Murat C."/>
            <person name="Sun H."/>
            <person name="Tunlid A."/>
            <person name="Henrissat B."/>
            <person name="Grigoriev I.V."/>
            <person name="Hibbett D.S."/>
            <person name="Martin F."/>
            <person name="Nordberg H.P."/>
            <person name="Cantor M.N."/>
            <person name="Hua S.X."/>
        </authorList>
    </citation>
    <scope>NUCLEOTIDE SEQUENCE [LARGE SCALE GENOMIC DNA]</scope>
    <source>
        <strain evidence="5 6">Foug A</strain>
    </source>
</reference>
<feature type="region of interest" description="Disordered" evidence="3">
    <location>
        <begin position="872"/>
        <end position="905"/>
    </location>
</feature>
<feature type="compositionally biased region" description="Polar residues" evidence="3">
    <location>
        <begin position="176"/>
        <end position="193"/>
    </location>
</feature>
<dbReference type="HOGENOM" id="CLU_007379_0_0_1"/>
<dbReference type="SUPFAM" id="SSF48065">
    <property type="entry name" value="DBL homology domain (DH-domain)"/>
    <property type="match status" value="1"/>
</dbReference>
<dbReference type="InterPro" id="IPR035899">
    <property type="entry name" value="DBL_dom_sf"/>
</dbReference>
<evidence type="ECO:0000256" key="3">
    <source>
        <dbReference type="SAM" id="MobiDB-lite"/>
    </source>
</evidence>
<evidence type="ECO:0000259" key="4">
    <source>
        <dbReference type="PROSITE" id="PS50010"/>
    </source>
</evidence>
<dbReference type="PROSITE" id="PS50010">
    <property type="entry name" value="DH_2"/>
    <property type="match status" value="1"/>
</dbReference>
<feature type="compositionally biased region" description="Polar residues" evidence="3">
    <location>
        <begin position="464"/>
        <end position="475"/>
    </location>
</feature>
<feature type="compositionally biased region" description="Polar residues" evidence="3">
    <location>
        <begin position="39"/>
        <end position="51"/>
    </location>
</feature>
<sequence>MKAFLNRFNRGLSKDKDKDKERDREKDKDSLFVRDRSDTTTLNSSNSHSPNATPPTREKKELAQLPRLPDWPPSNSRTPSSTSSTKPLPDLSTRPLPPIEEPNDADNDSGVGLPVSSPVPNPADPAIKASALKAANSSVSTTATSTDTHKKVAFLSPPQTPSGLSSTQPLPEVITPANSGSSQYPPAKTSLSRFQAAHGKETRGSTSTATSTSRSDSAFKSTTTTTVSSSTPSIRATSTRTAISPYPVSVRSTTPFSQMSNSSTRILAVASWSEGAEDDLVSNLGPRERTRQEVLWEIVASEERYVGELQKMKETFIDQLLHPFASPPPASPGPYDYDEYSIAPSRMETQDSMDALPPIAARFMSPTGFRGEGPSAQAAETKSLATTTPNIDGESVDTDDEEAEHTHGQSNPAKISAKHSHPRSPYRTGSVATGRNGKVKESVPFPSRSHVSIPTGQRDRINQAAISTHSLSKQSMAELDRDREGGRDRDRDRKDSSKTTPTTHTSRVLRKFRSSPPQAQQTAVPPHLLPEDLRICLEVIESGVLEGHMKLSEGLRKRYDEQYPLVRSLADVFVSNSHIFQGYATYVLHLERALEQVDNALSTASAAKKPKNQDSADWLKVCKSLQRVEELACDRGETNLAITLSKPFQRLLKYPLLFQNLLFHTDPSTFEYESTLQMVAEVETIVRSIEDEKIQKEDRDKTRDVFARIEGLDKVKQLATPKPSRLLIEEKPLAAVGRDASSSTSKGSSPPPAIANKNIKGKTSLRRLSDTFGSGSGIGGKKDLWLVVFNDVVLKCRRTGTTSLPMVSSTNSRTNSLPDMQGKTKYATMGRRNLHTKPRNLYKFIEIETWAMGGVMQPKEGVIAMEDVVRSKTEAHSSNQPRVVPLPDDDDDDNDSDDSDKKSKMSFSYWGADKITLQKPVLKPRQPVVGGTSRRISPSGSSYGRESSANAKFGSRLVSGDQMTPAMRAATKRAPTVASTRTRVNPSDDSHSVRATVTRPAWGTGTRPNPGNNPPKRQRQTSQTSASSARPTLSPTMNGNNNNSNGKLQPSPIASEDSGLNLYRQITAQDPTLNQ</sequence>
<gene>
    <name evidence="5" type="ORF">SCLCIDRAFT_133760</name>
</gene>
<name>A0A0C2Z209_9AGAM</name>
<dbReference type="SMART" id="SM00325">
    <property type="entry name" value="RhoGEF"/>
    <property type="match status" value="1"/>
</dbReference>
<comment type="subcellular location">
    <subcellularLocation>
        <location evidence="1">Cytoplasm</location>
    </subcellularLocation>
</comment>
<evidence type="ECO:0000313" key="5">
    <source>
        <dbReference type="EMBL" id="KIM55873.1"/>
    </source>
</evidence>
<dbReference type="Gene3D" id="1.20.900.10">
    <property type="entry name" value="Dbl homology (DH) domain"/>
    <property type="match status" value="2"/>
</dbReference>
<reference evidence="6" key="2">
    <citation type="submission" date="2015-01" db="EMBL/GenBank/DDBJ databases">
        <title>Evolutionary Origins and Diversification of the Mycorrhizal Mutualists.</title>
        <authorList>
            <consortium name="DOE Joint Genome Institute"/>
            <consortium name="Mycorrhizal Genomics Consortium"/>
            <person name="Kohler A."/>
            <person name="Kuo A."/>
            <person name="Nagy L.G."/>
            <person name="Floudas D."/>
            <person name="Copeland A."/>
            <person name="Barry K.W."/>
            <person name="Cichocki N."/>
            <person name="Veneault-Fourrey C."/>
            <person name="LaButti K."/>
            <person name="Lindquist E.A."/>
            <person name="Lipzen A."/>
            <person name="Lundell T."/>
            <person name="Morin E."/>
            <person name="Murat C."/>
            <person name="Riley R."/>
            <person name="Ohm R."/>
            <person name="Sun H."/>
            <person name="Tunlid A."/>
            <person name="Henrissat B."/>
            <person name="Grigoriev I.V."/>
            <person name="Hibbett D.S."/>
            <person name="Martin F."/>
        </authorList>
    </citation>
    <scope>NUCLEOTIDE SEQUENCE [LARGE SCALE GENOMIC DNA]</scope>
    <source>
        <strain evidence="6">Foug A</strain>
    </source>
</reference>
<keyword evidence="2" id="KW-0963">Cytoplasm</keyword>
<feature type="region of interest" description="Disordered" evidence="3">
    <location>
        <begin position="921"/>
        <end position="1075"/>
    </location>
</feature>
<feature type="compositionally biased region" description="Basic and acidic residues" evidence="3">
    <location>
        <begin position="478"/>
        <end position="497"/>
    </location>
</feature>
<feature type="domain" description="DH" evidence="4">
    <location>
        <begin position="290"/>
        <end position="692"/>
    </location>
</feature>
<accession>A0A0C2Z209</accession>
<evidence type="ECO:0000256" key="2">
    <source>
        <dbReference type="ARBA" id="ARBA00022490"/>
    </source>
</evidence>
<dbReference type="GO" id="GO:0005085">
    <property type="term" value="F:guanyl-nucleotide exchange factor activity"/>
    <property type="evidence" value="ECO:0007669"/>
    <property type="project" value="InterPro"/>
</dbReference>
<feature type="compositionally biased region" description="Low complexity" evidence="3">
    <location>
        <begin position="73"/>
        <end position="93"/>
    </location>
</feature>
<dbReference type="STRING" id="1036808.A0A0C2Z209"/>
<feature type="region of interest" description="Disordered" evidence="3">
    <location>
        <begin position="737"/>
        <end position="760"/>
    </location>
</feature>
<feature type="region of interest" description="Disordered" evidence="3">
    <location>
        <begin position="1"/>
        <end position="239"/>
    </location>
</feature>
<keyword evidence="6" id="KW-1185">Reference proteome</keyword>
<proteinExistence type="predicted"/>
<feature type="compositionally biased region" description="Low complexity" evidence="3">
    <location>
        <begin position="937"/>
        <end position="948"/>
    </location>
</feature>
<dbReference type="InterPro" id="IPR051480">
    <property type="entry name" value="Endocytic_GEF_Adapter"/>
</dbReference>